<dbReference type="SUPFAM" id="SSF55904">
    <property type="entry name" value="Ornithine decarboxylase C-terminal domain"/>
    <property type="match status" value="1"/>
</dbReference>
<dbReference type="AlphaFoldDB" id="A0A0M0G1S3"/>
<dbReference type="PATRIC" id="fig|47500.9.peg.129"/>
<dbReference type="PANTHER" id="PTHR43277">
    <property type="entry name" value="ARGININE DECARBOXYLASE"/>
    <property type="match status" value="1"/>
</dbReference>
<proteinExistence type="inferred from homology"/>
<dbReference type="InterPro" id="IPR015424">
    <property type="entry name" value="PyrdxlP-dep_Trfase"/>
</dbReference>
<evidence type="ECO:0000256" key="4">
    <source>
        <dbReference type="ARBA" id="ARBA00022898"/>
    </source>
</evidence>
<sequence length="505" mass="55503">MSTVEEDIGVNHKEAPLYEALCMYEGNRHQSLHVPGHKDGNTFDGEAMSHFHSILKIDATEVDGLDDLHHPTEAIARAQELAADAFGAEHTFFLIGGSTAGNLAAALTLCEPGDVILVQRNAHKSVFNGLMLAGAQPVYILPDIEPGTQVAAGINPEHLQMALRKYPQAKAVWITNPNYYGMGQNVTKLANICHQTGIPLIVDEAHGAHFGQADVLPSSSLQDGADLVIQSTHKMLTAMTMASMLHVQGPLIPREKLAGVLAMVQSSSPSYPLMASLDVSRRHLVIKGRTQLSHTVEKLERYRADITKELQHLSVWDKAGDKITCIHSRDPLKWVLTSRHSSITGYQLLEYLQDKGCIAEMADVRNVVLVFSIDVRDEDIERTVSMIKKVDEEIGKRQSIADRAQAGVTQDVTGMLSGMESFIEPAIPLREAFHKKREEVTLQEAIGRCSAEMIIPYPPGIPLLTPGEIIEPVHIEAIRRIKKAGGYFQGASDEKMEKMFVLVNL</sequence>
<gene>
    <name evidence="8" type="ORF">AF333_31020</name>
</gene>
<dbReference type="EMBL" id="LGUG01000017">
    <property type="protein sequence ID" value="KON83426.1"/>
    <property type="molecule type" value="Genomic_DNA"/>
</dbReference>
<comment type="cofactor">
    <cofactor evidence="1">
        <name>pyridoxal 5'-phosphate</name>
        <dbReference type="ChEBI" id="CHEBI:597326"/>
    </cofactor>
</comment>
<dbReference type="STRING" id="47500.AF333_31020"/>
<evidence type="ECO:0000259" key="6">
    <source>
        <dbReference type="Pfam" id="PF01276"/>
    </source>
</evidence>
<dbReference type="InterPro" id="IPR008286">
    <property type="entry name" value="Prn/Lys/Arg_de-COase_C"/>
</dbReference>
<dbReference type="InterPro" id="IPR036633">
    <property type="entry name" value="Prn/Lys/Arg_de-COase_C_sf"/>
</dbReference>
<dbReference type="Pfam" id="PF01276">
    <property type="entry name" value="OKR_DC_1"/>
    <property type="match status" value="1"/>
</dbReference>
<organism evidence="8 9">
    <name type="scientific">Aneurinibacillus migulanus</name>
    <name type="common">Bacillus migulanus</name>
    <dbReference type="NCBI Taxonomy" id="47500"/>
    <lineage>
        <taxon>Bacteria</taxon>
        <taxon>Bacillati</taxon>
        <taxon>Bacillota</taxon>
        <taxon>Bacilli</taxon>
        <taxon>Bacillales</taxon>
        <taxon>Paenibacillaceae</taxon>
        <taxon>Aneurinibacillus group</taxon>
        <taxon>Aneurinibacillus</taxon>
    </lineage>
</organism>
<dbReference type="Gene3D" id="3.90.100.10">
    <property type="entry name" value="Orn/Lys/Arg decarboxylase, C-terminal domain"/>
    <property type="match status" value="1"/>
</dbReference>
<keyword evidence="9" id="KW-1185">Reference proteome</keyword>
<evidence type="ECO:0000256" key="5">
    <source>
        <dbReference type="ARBA" id="ARBA00023239"/>
    </source>
</evidence>
<dbReference type="PANTHER" id="PTHR43277:SF3">
    <property type="entry name" value="DECARBOXYLASE, PUTATIVE-RELATED"/>
    <property type="match status" value="1"/>
</dbReference>
<dbReference type="GO" id="GO:0016831">
    <property type="term" value="F:carboxy-lyase activity"/>
    <property type="evidence" value="ECO:0007669"/>
    <property type="project" value="UniProtKB-KW"/>
</dbReference>
<dbReference type="Gene3D" id="3.40.640.10">
    <property type="entry name" value="Type I PLP-dependent aspartate aminotransferase-like (Major domain)"/>
    <property type="match status" value="1"/>
</dbReference>
<evidence type="ECO:0000256" key="2">
    <source>
        <dbReference type="ARBA" id="ARBA00010671"/>
    </source>
</evidence>
<evidence type="ECO:0000259" key="7">
    <source>
        <dbReference type="Pfam" id="PF03711"/>
    </source>
</evidence>
<dbReference type="InterPro" id="IPR000310">
    <property type="entry name" value="Orn/Lys/Arg_deCO2ase_major_dom"/>
</dbReference>
<evidence type="ECO:0000256" key="1">
    <source>
        <dbReference type="ARBA" id="ARBA00001933"/>
    </source>
</evidence>
<comment type="similarity">
    <text evidence="2">Belongs to the Orn/Lys/Arg decarboxylase class-I family.</text>
</comment>
<dbReference type="Pfam" id="PF03711">
    <property type="entry name" value="OKR_DC_1_C"/>
    <property type="match status" value="1"/>
</dbReference>
<feature type="domain" description="Orn/Lys/Arg decarboxylases family 1 pyridoxal-P attachment site" evidence="6">
    <location>
        <begin position="16"/>
        <end position="375"/>
    </location>
</feature>
<evidence type="ECO:0000313" key="9">
    <source>
        <dbReference type="Proteomes" id="UP000037269"/>
    </source>
</evidence>
<dbReference type="Proteomes" id="UP000037269">
    <property type="component" value="Unassembled WGS sequence"/>
</dbReference>
<dbReference type="SUPFAM" id="SSF53383">
    <property type="entry name" value="PLP-dependent transferases"/>
    <property type="match status" value="1"/>
</dbReference>
<evidence type="ECO:0000313" key="8">
    <source>
        <dbReference type="EMBL" id="KON83426.1"/>
    </source>
</evidence>
<accession>A0A0M0G1S3</accession>
<comment type="caution">
    <text evidence="8">The sequence shown here is derived from an EMBL/GenBank/DDBJ whole genome shotgun (WGS) entry which is preliminary data.</text>
</comment>
<feature type="domain" description="Orn/Lys/Arg decarboxylase C-terminal" evidence="7">
    <location>
        <begin position="419"/>
        <end position="473"/>
    </location>
</feature>
<evidence type="ECO:0000256" key="3">
    <source>
        <dbReference type="ARBA" id="ARBA00022793"/>
    </source>
</evidence>
<dbReference type="CDD" id="cd00615">
    <property type="entry name" value="Orn_deC_like"/>
    <property type="match status" value="1"/>
</dbReference>
<keyword evidence="4" id="KW-0663">Pyridoxal phosphate</keyword>
<protein>
    <recommendedName>
        <fullName evidence="10">Arginine/lysine/ornithine decarboxylase</fullName>
    </recommendedName>
</protein>
<dbReference type="InterPro" id="IPR052357">
    <property type="entry name" value="Orn_Lys_Arg_decarboxylase-I"/>
</dbReference>
<keyword evidence="5" id="KW-0456">Lyase</keyword>
<keyword evidence="3" id="KW-0210">Decarboxylase</keyword>
<evidence type="ECO:0008006" key="10">
    <source>
        <dbReference type="Google" id="ProtNLM"/>
    </source>
</evidence>
<reference evidence="8 9" key="1">
    <citation type="submission" date="2015-07" db="EMBL/GenBank/DDBJ databases">
        <title>Fjat-14205 dsm 2895.</title>
        <authorList>
            <person name="Liu B."/>
            <person name="Wang J."/>
            <person name="Zhu Y."/>
            <person name="Liu G."/>
            <person name="Chen Q."/>
            <person name="Chen Z."/>
            <person name="Lan J."/>
            <person name="Che J."/>
            <person name="Ge C."/>
            <person name="Shi H."/>
            <person name="Pan Z."/>
            <person name="Liu X."/>
        </authorList>
    </citation>
    <scope>NUCLEOTIDE SEQUENCE [LARGE SCALE GENOMIC DNA]</scope>
    <source>
        <strain evidence="8 9">DSM 2895</strain>
    </source>
</reference>
<dbReference type="InterPro" id="IPR015421">
    <property type="entry name" value="PyrdxlP-dep_Trfase_major"/>
</dbReference>
<name>A0A0M0G1S3_ANEMI</name>